<protein>
    <submittedName>
        <fullName evidence="1">DUF3396 domain-containing protein</fullName>
    </submittedName>
</protein>
<dbReference type="Pfam" id="PF11876">
    <property type="entry name" value="TsiV"/>
    <property type="match status" value="1"/>
</dbReference>
<dbReference type="Proteomes" id="UP000272888">
    <property type="component" value="Unassembled WGS sequence"/>
</dbReference>
<dbReference type="InterPro" id="IPR021815">
    <property type="entry name" value="TsiV"/>
</dbReference>
<sequence>MTLRVPEVREAIDIEGEPVVLLREGVSIAFYIRAPHEEIAPALWHALERYRQAIQPRHLGWYVDYSGDWLALDSEGEAGLRARMLEPSFAILQVKERPDSVTGVAFHYRGHGNGLSDFRKDYPHSICAVEFHLPIEFLDDPGPEWIRALALDLGRELPWSSGHAGLSLEVGAWIQSLTPLLREKTLRHPGFDLPQLNDLALHLGSQVRAPAWLTFLGPPVLKELGGAEGLRSRLTSPKTTIHALSEDRVVVSLGPVPEAGDLEAGDTLPHYRELARVLEPWLYAHPYDWGGFTKEEVRRWERRFL</sequence>
<evidence type="ECO:0000313" key="1">
    <source>
        <dbReference type="EMBL" id="RKH55580.1"/>
    </source>
</evidence>
<name>A0A3A8PJZ8_9BACT</name>
<organism evidence="1 2">
    <name type="scientific">Corallococcus llansteffanensis</name>
    <dbReference type="NCBI Taxonomy" id="2316731"/>
    <lineage>
        <taxon>Bacteria</taxon>
        <taxon>Pseudomonadati</taxon>
        <taxon>Myxococcota</taxon>
        <taxon>Myxococcia</taxon>
        <taxon>Myxococcales</taxon>
        <taxon>Cystobacterineae</taxon>
        <taxon>Myxococcaceae</taxon>
        <taxon>Corallococcus</taxon>
    </lineage>
</organism>
<reference evidence="2" key="1">
    <citation type="submission" date="2018-09" db="EMBL/GenBank/DDBJ databases">
        <authorList>
            <person name="Livingstone P.G."/>
            <person name="Whitworth D.E."/>
        </authorList>
    </citation>
    <scope>NUCLEOTIDE SEQUENCE [LARGE SCALE GENOMIC DNA]</scope>
    <source>
        <strain evidence="2">CA051B</strain>
    </source>
</reference>
<evidence type="ECO:0000313" key="2">
    <source>
        <dbReference type="Proteomes" id="UP000272888"/>
    </source>
</evidence>
<dbReference type="EMBL" id="RAWB01000246">
    <property type="protein sequence ID" value="RKH55580.1"/>
    <property type="molecule type" value="Genomic_DNA"/>
</dbReference>
<gene>
    <name evidence="1" type="ORF">D7V93_22465</name>
</gene>
<keyword evidence="2" id="KW-1185">Reference proteome</keyword>
<dbReference type="AlphaFoldDB" id="A0A3A8PJZ8"/>
<accession>A0A3A8PJZ8</accession>
<comment type="caution">
    <text evidence="1">The sequence shown here is derived from an EMBL/GenBank/DDBJ whole genome shotgun (WGS) entry which is preliminary data.</text>
</comment>
<proteinExistence type="predicted"/>